<name>A0A4R5BWB4_9PSEU</name>
<dbReference type="Proteomes" id="UP000294723">
    <property type="component" value="Unassembled WGS sequence"/>
</dbReference>
<keyword evidence="1" id="KW-0812">Transmembrane</keyword>
<proteinExistence type="predicted"/>
<feature type="transmembrane region" description="Helical" evidence="1">
    <location>
        <begin position="99"/>
        <end position="120"/>
    </location>
</feature>
<dbReference type="AlphaFoldDB" id="A0A4R5BWB4"/>
<protein>
    <recommendedName>
        <fullName evidence="4">DUF1440 domain-containing protein</fullName>
    </recommendedName>
</protein>
<accession>A0A4R5BWB4</accession>
<comment type="caution">
    <text evidence="2">The sequence shown here is derived from an EMBL/GenBank/DDBJ whole genome shotgun (WGS) entry which is preliminary data.</text>
</comment>
<keyword evidence="1" id="KW-1133">Transmembrane helix</keyword>
<gene>
    <name evidence="2" type="ORF">E1202_09775</name>
</gene>
<dbReference type="EMBL" id="SMLA01000010">
    <property type="protein sequence ID" value="TDD90036.1"/>
    <property type="molecule type" value="Genomic_DNA"/>
</dbReference>
<evidence type="ECO:0000256" key="1">
    <source>
        <dbReference type="SAM" id="Phobius"/>
    </source>
</evidence>
<organism evidence="2 3">
    <name type="scientific">Saccharopolyspora karakumensis</name>
    <dbReference type="NCBI Taxonomy" id="2530386"/>
    <lineage>
        <taxon>Bacteria</taxon>
        <taxon>Bacillati</taxon>
        <taxon>Actinomycetota</taxon>
        <taxon>Actinomycetes</taxon>
        <taxon>Pseudonocardiales</taxon>
        <taxon>Pseudonocardiaceae</taxon>
        <taxon>Saccharopolyspora</taxon>
    </lineage>
</organism>
<evidence type="ECO:0000313" key="2">
    <source>
        <dbReference type="EMBL" id="TDD90036.1"/>
    </source>
</evidence>
<reference evidence="2 3" key="1">
    <citation type="submission" date="2019-03" db="EMBL/GenBank/DDBJ databases">
        <title>Draft genome sequences of novel Actinobacteria.</title>
        <authorList>
            <person name="Sahin N."/>
            <person name="Ay H."/>
            <person name="Saygin H."/>
        </authorList>
    </citation>
    <scope>NUCLEOTIDE SEQUENCE [LARGE SCALE GENOMIC DNA]</scope>
    <source>
        <strain evidence="2 3">5K548</strain>
    </source>
</reference>
<evidence type="ECO:0008006" key="4">
    <source>
        <dbReference type="Google" id="ProtNLM"/>
    </source>
</evidence>
<dbReference type="RefSeq" id="WP_132682374.1">
    <property type="nucleotide sequence ID" value="NZ_SMLA01000010.1"/>
</dbReference>
<evidence type="ECO:0000313" key="3">
    <source>
        <dbReference type="Proteomes" id="UP000294723"/>
    </source>
</evidence>
<keyword evidence="3" id="KW-1185">Reference proteome</keyword>
<feature type="transmembrane region" description="Helical" evidence="1">
    <location>
        <begin position="68"/>
        <end position="87"/>
    </location>
</feature>
<keyword evidence="1" id="KW-0472">Membrane</keyword>
<sequence length="158" mass="16020">MTHLLRGLAAGAAGTTALNTATYLDMVLRGRPASSTPEETVRSAERIANTSLGSEAAESAGENRRTGVGALLGIGSGLGAGLLHALLRHRLPHAPGPLLALATAAAANAISVVPMTALGVTQPRSWPASSWASDLIPHFVFGVVTAATYDLLGPRSGH</sequence>
<feature type="transmembrane region" description="Helical" evidence="1">
    <location>
        <begin position="135"/>
        <end position="152"/>
    </location>
</feature>